<dbReference type="Pfam" id="PF08955">
    <property type="entry name" value="BofC_C"/>
    <property type="match status" value="1"/>
</dbReference>
<proteinExistence type="predicted"/>
<dbReference type="AlphaFoldDB" id="A0A6B8RIP9"/>
<dbReference type="Gene3D" id="3.30.70.1740">
    <property type="entry name" value="Bypass-of-forespore C, C-terminal domain"/>
    <property type="match status" value="1"/>
</dbReference>
<dbReference type="InterPro" id="IPR038117">
    <property type="entry name" value="BofC_C_sf"/>
</dbReference>
<dbReference type="InterPro" id="IPR015050">
    <property type="entry name" value="BofC_C"/>
</dbReference>
<keyword evidence="1" id="KW-1133">Transmembrane helix</keyword>
<evidence type="ECO:0000259" key="2">
    <source>
        <dbReference type="Pfam" id="PF08955"/>
    </source>
</evidence>
<keyword evidence="1" id="KW-0472">Membrane</keyword>
<organism evidence="3 4">
    <name type="scientific">Paenibacillus psychroresistens</name>
    <dbReference type="NCBI Taxonomy" id="1778678"/>
    <lineage>
        <taxon>Bacteria</taxon>
        <taxon>Bacillati</taxon>
        <taxon>Bacillota</taxon>
        <taxon>Bacilli</taxon>
        <taxon>Bacillales</taxon>
        <taxon>Paenibacillaceae</taxon>
        <taxon>Paenibacillus</taxon>
    </lineage>
</organism>
<dbReference type="EMBL" id="CP034235">
    <property type="protein sequence ID" value="QGQ95413.1"/>
    <property type="molecule type" value="Genomic_DNA"/>
</dbReference>
<dbReference type="Proteomes" id="UP000426246">
    <property type="component" value="Chromosome"/>
</dbReference>
<keyword evidence="4" id="KW-1185">Reference proteome</keyword>
<dbReference type="KEGG" id="ppsc:EHS13_11220"/>
<reference evidence="4" key="1">
    <citation type="submission" date="2018-11" db="EMBL/GenBank/DDBJ databases">
        <title>Complete genome sequence of Paenibacillus sp. ML311-T8.</title>
        <authorList>
            <person name="Nam Y.-D."/>
            <person name="Kang J."/>
            <person name="Chung W.-H."/>
            <person name="Park Y.S."/>
        </authorList>
    </citation>
    <scope>NUCLEOTIDE SEQUENCE [LARGE SCALE GENOMIC DNA]</scope>
    <source>
        <strain evidence="4">ML311-T8</strain>
    </source>
</reference>
<gene>
    <name evidence="3" type="ORF">EHS13_11220</name>
</gene>
<evidence type="ECO:0000256" key="1">
    <source>
        <dbReference type="SAM" id="Phobius"/>
    </source>
</evidence>
<feature type="transmembrane region" description="Helical" evidence="1">
    <location>
        <begin position="50"/>
        <end position="69"/>
    </location>
</feature>
<protein>
    <submittedName>
        <fullName evidence="3">Bypass-of-forespore protein C</fullName>
    </submittedName>
</protein>
<sequence>MDESLKLAEMCINSTSVGKLEKSRKKAIYMSFANLIKQLKKQLKSGKRRLTLGLILFMLGGAYIGMGKWKAFDSLEATVAPETQQQQVLDQIEHSGNAHRVFAQKVYVCGQELAEIGKLSSDQIAQYYKDHPQDKIKLTNEGQVYFVEQVDDISAACKHNAFFGLDKHGSLSLFEGPPNEEKIIRTFFQLNVEHLKTSLPQGTYNQLKQGIPISDLAEYNSVLSTFSDYAIEVTGRS</sequence>
<evidence type="ECO:0000313" key="3">
    <source>
        <dbReference type="EMBL" id="QGQ95413.1"/>
    </source>
</evidence>
<name>A0A6B8RIP9_9BACL</name>
<evidence type="ECO:0000313" key="4">
    <source>
        <dbReference type="Proteomes" id="UP000426246"/>
    </source>
</evidence>
<keyword evidence="1" id="KW-0812">Transmembrane</keyword>
<accession>A0A6B8RIP9</accession>
<feature type="domain" description="Bypass of forespore C C-terminal" evidence="2">
    <location>
        <begin position="151"/>
        <end position="227"/>
    </location>
</feature>